<dbReference type="KEGG" id="dmp:FAK_20010"/>
<feature type="domain" description="AB hydrolase-1" evidence="1">
    <location>
        <begin position="1"/>
        <end position="229"/>
    </location>
</feature>
<dbReference type="PANTHER" id="PTHR43798:SF33">
    <property type="entry name" value="HYDROLASE, PUTATIVE (AFU_ORTHOLOGUE AFUA_2G14860)-RELATED"/>
    <property type="match status" value="1"/>
</dbReference>
<reference evidence="3" key="1">
    <citation type="journal article" date="2023" name="Arch. Microbiol.">
        <title>Desulfoferula mesophilus gen. nov. sp. nov., a mesophilic sulfate-reducing bacterium isolated from a brackish lake sediment.</title>
        <authorList>
            <person name="Watanabe T."/>
            <person name="Yabe T."/>
            <person name="Tsuji J.M."/>
            <person name="Fukui M."/>
        </authorList>
    </citation>
    <scope>NUCLEOTIDE SEQUENCE [LARGE SCALE GENOMIC DNA]</scope>
    <source>
        <strain evidence="3">12FAK</strain>
    </source>
</reference>
<keyword evidence="2" id="KW-0378">Hydrolase</keyword>
<keyword evidence="3" id="KW-1185">Reference proteome</keyword>
<dbReference type="EMBL" id="AP028679">
    <property type="protein sequence ID" value="BEQ14935.1"/>
    <property type="molecule type" value="Genomic_DNA"/>
</dbReference>
<name>A0AAU9ET79_9BACT</name>
<dbReference type="PANTHER" id="PTHR43798">
    <property type="entry name" value="MONOACYLGLYCEROL LIPASE"/>
    <property type="match status" value="1"/>
</dbReference>
<evidence type="ECO:0000259" key="1">
    <source>
        <dbReference type="Pfam" id="PF00561"/>
    </source>
</evidence>
<dbReference type="Pfam" id="PF00561">
    <property type="entry name" value="Abhydrolase_1"/>
    <property type="match status" value="1"/>
</dbReference>
<dbReference type="InterPro" id="IPR029058">
    <property type="entry name" value="AB_hydrolase_fold"/>
</dbReference>
<protein>
    <submittedName>
        <fullName evidence="2">Alpha/beta hydrolase</fullName>
    </submittedName>
</protein>
<dbReference type="PRINTS" id="PR00111">
    <property type="entry name" value="ABHYDROLASE"/>
</dbReference>
<evidence type="ECO:0000313" key="3">
    <source>
        <dbReference type="Proteomes" id="UP001366166"/>
    </source>
</evidence>
<dbReference type="GO" id="GO:0016787">
    <property type="term" value="F:hydrolase activity"/>
    <property type="evidence" value="ECO:0007669"/>
    <property type="project" value="UniProtKB-KW"/>
</dbReference>
<gene>
    <name evidence="2" type="ORF">FAK_20010</name>
</gene>
<sequence>MVHGLGGSCHDFLPMASRLADDFSLLIPDLPGSGYSDKPDLPYGPGFYAQVLSQAAKNLGVERAHWLGHSMGGQVVFSLALERPGLLRSLVAVCPAGGHDGASGWKGFLEKVLVNKNQRLRFFEPWMINLSTRAIFGDPRHPARLELTRRVRAQWMGPERPLLERSLVRSGVAILDQPVWPRLHEIQTPVLLVQGEQDQVVPPVEIQRLYAQLPTGARWESLPCGHMPVYTMVPELVSLVRDFLKGLD</sequence>
<dbReference type="AlphaFoldDB" id="A0AAU9ET79"/>
<accession>A0AAU9ET79</accession>
<dbReference type="SUPFAM" id="SSF53474">
    <property type="entry name" value="alpha/beta-Hydrolases"/>
    <property type="match status" value="1"/>
</dbReference>
<dbReference type="InterPro" id="IPR050266">
    <property type="entry name" value="AB_hydrolase_sf"/>
</dbReference>
<dbReference type="GO" id="GO:0016020">
    <property type="term" value="C:membrane"/>
    <property type="evidence" value="ECO:0007669"/>
    <property type="project" value="TreeGrafter"/>
</dbReference>
<dbReference type="InterPro" id="IPR000073">
    <property type="entry name" value="AB_hydrolase_1"/>
</dbReference>
<dbReference type="Proteomes" id="UP001366166">
    <property type="component" value="Chromosome"/>
</dbReference>
<proteinExistence type="predicted"/>
<dbReference type="Gene3D" id="3.40.50.1820">
    <property type="entry name" value="alpha/beta hydrolase"/>
    <property type="match status" value="1"/>
</dbReference>
<evidence type="ECO:0000313" key="2">
    <source>
        <dbReference type="EMBL" id="BEQ14935.1"/>
    </source>
</evidence>
<organism evidence="2 3">
    <name type="scientific">Desulfoferula mesophila</name>
    <dbReference type="NCBI Taxonomy" id="3058419"/>
    <lineage>
        <taxon>Bacteria</taxon>
        <taxon>Pseudomonadati</taxon>
        <taxon>Thermodesulfobacteriota</taxon>
        <taxon>Desulfarculia</taxon>
        <taxon>Desulfarculales</taxon>
        <taxon>Desulfarculaceae</taxon>
        <taxon>Desulfoferula</taxon>
    </lineage>
</organism>